<evidence type="ECO:0000256" key="2">
    <source>
        <dbReference type="ARBA" id="ARBA00022692"/>
    </source>
</evidence>
<keyword evidence="9" id="KW-1185">Reference proteome</keyword>
<feature type="transmembrane region" description="Helical" evidence="5">
    <location>
        <begin position="86"/>
        <end position="102"/>
    </location>
</feature>
<feature type="transmembrane region" description="Helical" evidence="5">
    <location>
        <begin position="353"/>
        <end position="374"/>
    </location>
</feature>
<reference evidence="8" key="2">
    <citation type="submission" date="2013-09" db="EMBL/GenBank/DDBJ databases">
        <authorList>
            <person name="Wang G."/>
            <person name="Yang Y."/>
            <person name="Su Y."/>
        </authorList>
    </citation>
    <scope>NUCLEOTIDE SEQUENCE</scope>
    <source>
        <strain evidence="8">ATCC 39006</strain>
    </source>
</reference>
<evidence type="ECO:0000256" key="1">
    <source>
        <dbReference type="ARBA" id="ARBA00004141"/>
    </source>
</evidence>
<feature type="transmembrane region" description="Helical" evidence="5">
    <location>
        <begin position="225"/>
        <end position="248"/>
    </location>
</feature>
<dbReference type="EMBL" id="CP025084">
    <property type="protein sequence ID" value="AUH02987.1"/>
    <property type="molecule type" value="Genomic_DNA"/>
</dbReference>
<dbReference type="KEGG" id="serq:CWC46_01825"/>
<reference evidence="7 10" key="3">
    <citation type="submission" date="2017-11" db="EMBL/GenBank/DDBJ databases">
        <title>Complete genome sequence of Serratia sp. ATCC 39006 LacA.</title>
        <authorList>
            <person name="Hampton H.G."/>
            <person name="Jackson S.A."/>
            <person name="Jauregui R."/>
            <person name="Poulter G.T.M."/>
            <person name="Salmond G.P.C."/>
            <person name="Fineran P.C."/>
        </authorList>
    </citation>
    <scope>NUCLEOTIDE SEQUENCE [LARGE SCALE GENOMIC DNA]</scope>
    <source>
        <strain evidence="7 10">ATCC 39006</strain>
    </source>
</reference>
<keyword evidence="3 5" id="KW-1133">Transmembrane helix</keyword>
<evidence type="ECO:0000313" key="7">
    <source>
        <dbReference type="EMBL" id="AUG98672.1"/>
    </source>
</evidence>
<feature type="transmembrane region" description="Helical" evidence="5">
    <location>
        <begin position="154"/>
        <end position="173"/>
    </location>
</feature>
<dbReference type="Pfam" id="PF04932">
    <property type="entry name" value="Wzy_C"/>
    <property type="match status" value="1"/>
</dbReference>
<dbReference type="OrthoDB" id="871774at2"/>
<feature type="transmembrane region" description="Helical" evidence="5">
    <location>
        <begin position="63"/>
        <end position="80"/>
    </location>
</feature>
<feature type="transmembrane region" description="Helical" evidence="5">
    <location>
        <begin position="320"/>
        <end position="341"/>
    </location>
</feature>
<evidence type="ECO:0000313" key="10">
    <source>
        <dbReference type="Proteomes" id="UP000233778"/>
    </source>
</evidence>
<feature type="transmembrane region" description="Helical" evidence="5">
    <location>
        <begin position="114"/>
        <end position="134"/>
    </location>
</feature>
<reference evidence="8 9" key="1">
    <citation type="journal article" date="2013" name="Genome Announc.">
        <title>Draft genome sequence of Serratia sp. strain ATCC 39006, a model bacterium for analysis of the biosynthesis and regulation of prodigiosin, a carbapenem, and gas vesicles.</title>
        <authorList>
            <person name="Fineran P.C."/>
            <person name="Iglesias Cans M.C."/>
            <person name="Ramsay J.P."/>
            <person name="Wilf N.M."/>
            <person name="Cossyleon D."/>
            <person name="McNeil M.B."/>
            <person name="Williamson N.R."/>
            <person name="Monson R.E."/>
            <person name="Becher S.A."/>
            <person name="Stanton J.A."/>
            <person name="Brugger K."/>
            <person name="Brown S.D."/>
            <person name="Salmond G.P."/>
        </authorList>
    </citation>
    <scope>NUCLEOTIDE SEQUENCE [LARGE SCALE GENOMIC DNA]</scope>
    <source>
        <strain evidence="8">ATCC 39006</strain>
        <strain evidence="9">ATCC 39006 / SC 11482</strain>
    </source>
</reference>
<gene>
    <name evidence="7" type="ORF">CWC46_01825</name>
    <name evidence="8" type="ORF">Ser39006_001825</name>
</gene>
<keyword evidence="4 5" id="KW-0472">Membrane</keyword>
<dbReference type="InterPro" id="IPR007016">
    <property type="entry name" value="O-antigen_ligase-rel_domated"/>
</dbReference>
<evidence type="ECO:0000259" key="6">
    <source>
        <dbReference type="Pfam" id="PF04932"/>
    </source>
</evidence>
<dbReference type="Proteomes" id="UP000233778">
    <property type="component" value="Chromosome"/>
</dbReference>
<evidence type="ECO:0000256" key="5">
    <source>
        <dbReference type="SAM" id="Phobius"/>
    </source>
</evidence>
<dbReference type="AlphaFoldDB" id="A0A2I5T279"/>
<accession>A0A2I5T279</accession>
<protein>
    <submittedName>
        <fullName evidence="8">Polymerase</fullName>
    </submittedName>
</protein>
<proteinExistence type="predicted"/>
<feature type="transmembrane region" description="Helical" evidence="5">
    <location>
        <begin position="12"/>
        <end position="30"/>
    </location>
</feature>
<evidence type="ECO:0000256" key="3">
    <source>
        <dbReference type="ARBA" id="ARBA00022989"/>
    </source>
</evidence>
<dbReference type="PANTHER" id="PTHR37422:SF13">
    <property type="entry name" value="LIPOPOLYSACCHARIDE BIOSYNTHESIS PROTEIN PA4999-RELATED"/>
    <property type="match status" value="1"/>
</dbReference>
<dbReference type="InterPro" id="IPR051533">
    <property type="entry name" value="WaaL-like"/>
</dbReference>
<dbReference type="PANTHER" id="PTHR37422">
    <property type="entry name" value="TEICHURONIC ACID BIOSYNTHESIS PROTEIN TUAE"/>
    <property type="match status" value="1"/>
</dbReference>
<feature type="transmembrane region" description="Helical" evidence="5">
    <location>
        <begin position="202"/>
        <end position="218"/>
    </location>
</feature>
<dbReference type="EMBL" id="CP025085">
    <property type="protein sequence ID" value="AUG98672.1"/>
    <property type="molecule type" value="Genomic_DNA"/>
</dbReference>
<dbReference type="Proteomes" id="UP000017700">
    <property type="component" value="Chromosome"/>
</dbReference>
<feature type="transmembrane region" description="Helical" evidence="5">
    <location>
        <begin position="180"/>
        <end position="196"/>
    </location>
</feature>
<dbReference type="STRING" id="104623.Ser39006_00591"/>
<feature type="transmembrane region" description="Helical" evidence="5">
    <location>
        <begin position="36"/>
        <end position="51"/>
    </location>
</feature>
<sequence>MSQLSFHPRTNSNSIIYFLIAFTIFINPLLEAPKNIAMVLTLLVVIYYGITEKKARIWSGWDLFFALYIIAYVVAAPFSAYHTDPTALTDIARYMVFGWVIYRADFNERQKLGLVSWAVFGTFIGLIYGAWDHYYLGNGQYWTLNSVGHVNHAAIYNAIICGMAITVLFTYWSRFTAGKRTLWLAMLALSLVYVTFGESRATFGAIIAVVLALSIGFARRGKRFLLLPIFFIIGFVGIALLSNARVIVKQENNAHADNILSYRATIWRSAINSIEQHPLFGVGKDNFHYIDIKWGDKTPIFNNVSHAHNLYINVLAESGIWGFCWVFGLLGAMGITLLRYLPKKNAPLASWNSWGITCSALVITLVVGLVNTPFHHETGNLTMLCFALWISQYRQDKQRFI</sequence>
<reference evidence="8" key="4">
    <citation type="submission" date="2017-11" db="EMBL/GenBank/DDBJ databases">
        <title>Complete genome sequence of Serratia sp. ATCC 39006.</title>
        <authorList>
            <person name="Hampton H.G."/>
            <person name="Jackson S.A."/>
            <person name="Jauregui R."/>
            <person name="Poulter G.T.M."/>
            <person name="Salmond G.P.C."/>
            <person name="Fineran P.C."/>
        </authorList>
    </citation>
    <scope>NUCLEOTIDE SEQUENCE</scope>
    <source>
        <strain evidence="8">ATCC 39006</strain>
    </source>
</reference>
<comment type="subcellular location">
    <subcellularLocation>
        <location evidence="1">Membrane</location>
        <topology evidence="1">Multi-pass membrane protein</topology>
    </subcellularLocation>
</comment>
<organism evidence="8 9">
    <name type="scientific">Serratia sp. (strain ATCC 39006)</name>
    <name type="common">Prodigiosinella confusarubida</name>
    <dbReference type="NCBI Taxonomy" id="104623"/>
    <lineage>
        <taxon>Bacteria</taxon>
        <taxon>Pseudomonadati</taxon>
        <taxon>Pseudomonadota</taxon>
        <taxon>Gammaproteobacteria</taxon>
        <taxon>Enterobacterales</taxon>
        <taxon>Pectobacteriaceae</taxon>
        <taxon>Prodigiosinella</taxon>
    </lineage>
</organism>
<feature type="domain" description="O-antigen ligase-related" evidence="6">
    <location>
        <begin position="186"/>
        <end position="323"/>
    </location>
</feature>
<evidence type="ECO:0000313" key="8">
    <source>
        <dbReference type="EMBL" id="AUH02987.1"/>
    </source>
</evidence>
<evidence type="ECO:0000313" key="9">
    <source>
        <dbReference type="Proteomes" id="UP000017700"/>
    </source>
</evidence>
<keyword evidence="2 5" id="KW-0812">Transmembrane</keyword>
<name>A0A2I5T279_SERS3</name>
<dbReference type="GO" id="GO:0016020">
    <property type="term" value="C:membrane"/>
    <property type="evidence" value="ECO:0007669"/>
    <property type="project" value="UniProtKB-SubCell"/>
</dbReference>
<dbReference type="KEGG" id="sera:Ser39006_001825"/>
<evidence type="ECO:0000256" key="4">
    <source>
        <dbReference type="ARBA" id="ARBA00023136"/>
    </source>
</evidence>